<dbReference type="NCBIfam" id="TIGR02532">
    <property type="entry name" value="IV_pilin_GFxxxE"/>
    <property type="match status" value="1"/>
</dbReference>
<protein>
    <recommendedName>
        <fullName evidence="5">Competence protein ComGF</fullName>
    </recommendedName>
</protein>
<dbReference type="InterPro" id="IPR016977">
    <property type="entry name" value="ComGF"/>
</dbReference>
<proteinExistence type="predicted"/>
<comment type="subcellular location">
    <subcellularLocation>
        <location evidence="1">Cell surface</location>
    </subcellularLocation>
</comment>
<reference evidence="3 4" key="1">
    <citation type="journal article" date="2015" name="Genome Announc.">
        <title>Expanding the biotechnology potential of lactobacilli through comparative genomics of 213 strains and associated genera.</title>
        <authorList>
            <person name="Sun Z."/>
            <person name="Harris H.M."/>
            <person name="McCann A."/>
            <person name="Guo C."/>
            <person name="Argimon S."/>
            <person name="Zhang W."/>
            <person name="Yang X."/>
            <person name="Jeffery I.B."/>
            <person name="Cooney J.C."/>
            <person name="Kagawa T.F."/>
            <person name="Liu W."/>
            <person name="Song Y."/>
            <person name="Salvetti E."/>
            <person name="Wrobel A."/>
            <person name="Rasinkangas P."/>
            <person name="Parkhill J."/>
            <person name="Rea M.C."/>
            <person name="O'Sullivan O."/>
            <person name="Ritari J."/>
            <person name="Douillard F.P."/>
            <person name="Paul Ross R."/>
            <person name="Yang R."/>
            <person name="Briner A.E."/>
            <person name="Felis G.E."/>
            <person name="de Vos W.M."/>
            <person name="Barrangou R."/>
            <person name="Klaenhammer T.R."/>
            <person name="Caufield P.W."/>
            <person name="Cui Y."/>
            <person name="Zhang H."/>
            <person name="O'Toole P.W."/>
        </authorList>
    </citation>
    <scope>NUCLEOTIDE SEQUENCE [LARGE SCALE GENOMIC DNA]</scope>
    <source>
        <strain evidence="3 4">DSM 20515</strain>
    </source>
</reference>
<evidence type="ECO:0000256" key="1">
    <source>
        <dbReference type="ARBA" id="ARBA00004241"/>
    </source>
</evidence>
<gene>
    <name evidence="3" type="ORF">FC82_GL003348</name>
</gene>
<dbReference type="STRING" id="33960.TY91_13845"/>
<dbReference type="AlphaFoldDB" id="A0A0R2B5N6"/>
<sequence length="142" mass="16520">MTRRGFTLLETMIALFVTALALLTVQMGYQWLNNNQQQRNSEQLDWYGFLGIIEGGRYRFDLDHVDGDEVFVHSKTEDKDYIIRFRPNKHEIMLTGLQGGYVPLMQNIASCKFTEKSDYLNIQLTTSIKQRFEGMTIVGEKK</sequence>
<organism evidence="3 4">
    <name type="scientific">Secundilactobacillus collinoides DSM 20515 = JCM 1123</name>
    <dbReference type="NCBI Taxonomy" id="1423733"/>
    <lineage>
        <taxon>Bacteria</taxon>
        <taxon>Bacillati</taxon>
        <taxon>Bacillota</taxon>
        <taxon>Bacilli</taxon>
        <taxon>Lactobacillales</taxon>
        <taxon>Lactobacillaceae</taxon>
        <taxon>Secundilactobacillus</taxon>
    </lineage>
</organism>
<dbReference type="PATRIC" id="fig|1423733.4.peg.3474"/>
<dbReference type="InterPro" id="IPR012902">
    <property type="entry name" value="N_methyl_site"/>
</dbReference>
<dbReference type="RefSeq" id="WP_056997172.1">
    <property type="nucleotide sequence ID" value="NZ_AYYR01000074.1"/>
</dbReference>
<dbReference type="Pfam" id="PF15980">
    <property type="entry name" value="ComGF"/>
    <property type="match status" value="1"/>
</dbReference>
<name>A0A0R2B5N6_SECCO</name>
<evidence type="ECO:0000256" key="2">
    <source>
        <dbReference type="ARBA" id="ARBA00023287"/>
    </source>
</evidence>
<evidence type="ECO:0000313" key="4">
    <source>
        <dbReference type="Proteomes" id="UP000051845"/>
    </source>
</evidence>
<keyword evidence="2" id="KW-0178">Competence</keyword>
<dbReference type="Proteomes" id="UP000051845">
    <property type="component" value="Unassembled WGS sequence"/>
</dbReference>
<evidence type="ECO:0000313" key="3">
    <source>
        <dbReference type="EMBL" id="KRM74680.1"/>
    </source>
</evidence>
<dbReference type="GO" id="GO:0030420">
    <property type="term" value="P:establishment of competence for transformation"/>
    <property type="evidence" value="ECO:0007669"/>
    <property type="project" value="UniProtKB-KW"/>
</dbReference>
<accession>A0A0R2B5N6</accession>
<evidence type="ECO:0008006" key="5">
    <source>
        <dbReference type="Google" id="ProtNLM"/>
    </source>
</evidence>
<comment type="caution">
    <text evidence="3">The sequence shown here is derived from an EMBL/GenBank/DDBJ whole genome shotgun (WGS) entry which is preliminary data.</text>
</comment>
<dbReference type="PROSITE" id="PS00409">
    <property type="entry name" value="PROKAR_NTER_METHYL"/>
    <property type="match status" value="1"/>
</dbReference>
<dbReference type="Pfam" id="PF07963">
    <property type="entry name" value="N_methyl"/>
    <property type="match status" value="1"/>
</dbReference>
<dbReference type="GO" id="GO:0009986">
    <property type="term" value="C:cell surface"/>
    <property type="evidence" value="ECO:0007669"/>
    <property type="project" value="UniProtKB-SubCell"/>
</dbReference>
<dbReference type="EMBL" id="AYYR01000074">
    <property type="protein sequence ID" value="KRM74680.1"/>
    <property type="molecule type" value="Genomic_DNA"/>
</dbReference>